<accession>A0ABV0BIH6</accession>
<organism evidence="2 3">
    <name type="scientific">Hohaiivirga grylli</name>
    <dbReference type="NCBI Taxonomy" id="3133970"/>
    <lineage>
        <taxon>Bacteria</taxon>
        <taxon>Pseudomonadati</taxon>
        <taxon>Pseudomonadota</taxon>
        <taxon>Alphaproteobacteria</taxon>
        <taxon>Hyphomicrobiales</taxon>
        <taxon>Methylobacteriaceae</taxon>
        <taxon>Hohaiivirga</taxon>
    </lineage>
</organism>
<feature type="domain" description="Antitoxin SocA-like Panacea" evidence="1">
    <location>
        <begin position="31"/>
        <end position="134"/>
    </location>
</feature>
<name>A0ABV0BIH6_9HYPH</name>
<keyword evidence="3" id="KW-1185">Reference proteome</keyword>
<evidence type="ECO:0000313" key="2">
    <source>
        <dbReference type="EMBL" id="MEN3929602.1"/>
    </source>
</evidence>
<dbReference type="Pfam" id="PF13274">
    <property type="entry name" value="SocA_Panacea"/>
    <property type="match status" value="1"/>
</dbReference>
<dbReference type="RefSeq" id="WP_346335600.1">
    <property type="nucleotide sequence ID" value="NZ_JBBYXI010000001.1"/>
</dbReference>
<evidence type="ECO:0000259" key="1">
    <source>
        <dbReference type="Pfam" id="PF13274"/>
    </source>
</evidence>
<comment type="caution">
    <text evidence="2">The sequence shown here is derived from an EMBL/GenBank/DDBJ whole genome shotgun (WGS) entry which is preliminary data.</text>
</comment>
<reference evidence="2 3" key="1">
    <citation type="submission" date="2024-04" db="EMBL/GenBank/DDBJ databases">
        <title>A novel species isolated from cricket.</title>
        <authorList>
            <person name="Wang H.-C."/>
        </authorList>
    </citation>
    <scope>NUCLEOTIDE SEQUENCE [LARGE SCALE GENOMIC DNA]</scope>
    <source>
        <strain evidence="2 3">WL0021</strain>
    </source>
</reference>
<proteinExistence type="predicted"/>
<gene>
    <name evidence="2" type="ORF">WJT86_00835</name>
</gene>
<evidence type="ECO:0000313" key="3">
    <source>
        <dbReference type="Proteomes" id="UP001418637"/>
    </source>
</evidence>
<sequence length="169" mass="19608">MTLTGYDGRSIANFVLDFCDKEGRPITNLALQKIVYFCHVWSLIKLDRPLIRHKFEAWEYGPVLPYLYREFKKFDRAPIVDRATQVDPFSGKSQSVLYNFDSETKELLEQVAAFYTKLNASYLVELSHIEGGPWYTVWNHGGIVNPGMKIDDAQIKEFYKKAIYLSPIQ</sequence>
<dbReference type="EMBL" id="JBBYXI010000001">
    <property type="protein sequence ID" value="MEN3929602.1"/>
    <property type="molecule type" value="Genomic_DNA"/>
</dbReference>
<dbReference type="Proteomes" id="UP001418637">
    <property type="component" value="Unassembled WGS sequence"/>
</dbReference>
<protein>
    <submittedName>
        <fullName evidence="2">Type II toxin-antitoxin system antitoxin SocA domain-containing protein</fullName>
    </submittedName>
</protein>
<dbReference type="InterPro" id="IPR025272">
    <property type="entry name" value="SocA_Panacea"/>
</dbReference>